<name>A0ABV5NCK5_9ACTN</name>
<accession>A0ABV5NCK5</accession>
<reference evidence="2 3" key="1">
    <citation type="submission" date="2024-09" db="EMBL/GenBank/DDBJ databases">
        <authorList>
            <person name="Sun Q."/>
            <person name="Mori K."/>
        </authorList>
    </citation>
    <scope>NUCLEOTIDE SEQUENCE [LARGE SCALE GENOMIC DNA]</scope>
    <source>
        <strain evidence="2 3">JCM 3324</strain>
    </source>
</reference>
<dbReference type="InterPro" id="IPR006311">
    <property type="entry name" value="TAT_signal"/>
</dbReference>
<dbReference type="EMBL" id="JBHMCF010000002">
    <property type="protein sequence ID" value="MFB9467980.1"/>
    <property type="molecule type" value="Genomic_DNA"/>
</dbReference>
<proteinExistence type="predicted"/>
<feature type="chain" id="PRO_5047184046" evidence="1">
    <location>
        <begin position="31"/>
        <end position="134"/>
    </location>
</feature>
<comment type="caution">
    <text evidence="2">The sequence shown here is derived from an EMBL/GenBank/DDBJ whole genome shotgun (WGS) entry which is preliminary data.</text>
</comment>
<dbReference type="RefSeq" id="WP_364370994.1">
    <property type="nucleotide sequence ID" value="NZ_JBHMCF010000002.1"/>
</dbReference>
<evidence type="ECO:0000256" key="1">
    <source>
        <dbReference type="SAM" id="SignalP"/>
    </source>
</evidence>
<keyword evidence="1" id="KW-0732">Signal</keyword>
<sequence>MRRLNRAGVLALTSAAALAGSLLTSAPAQAASSPIAACGSSYHVIDKHSLGGATVYLLYNGKTNCVVTWRNKPSSKRVYLKALIHRERQPWKVDGGKFTTYAGPVKIDARGYCVQWGGDYGKKQWTSKFGHCGK</sequence>
<evidence type="ECO:0000313" key="3">
    <source>
        <dbReference type="Proteomes" id="UP001589568"/>
    </source>
</evidence>
<dbReference type="PROSITE" id="PS51318">
    <property type="entry name" value="TAT"/>
    <property type="match status" value="1"/>
</dbReference>
<keyword evidence="3" id="KW-1185">Reference proteome</keyword>
<dbReference type="Proteomes" id="UP001589568">
    <property type="component" value="Unassembled WGS sequence"/>
</dbReference>
<evidence type="ECO:0000313" key="2">
    <source>
        <dbReference type="EMBL" id="MFB9467980.1"/>
    </source>
</evidence>
<organism evidence="2 3">
    <name type="scientific">Nonomuraea salmonea</name>
    <dbReference type="NCBI Taxonomy" id="46181"/>
    <lineage>
        <taxon>Bacteria</taxon>
        <taxon>Bacillati</taxon>
        <taxon>Actinomycetota</taxon>
        <taxon>Actinomycetes</taxon>
        <taxon>Streptosporangiales</taxon>
        <taxon>Streptosporangiaceae</taxon>
        <taxon>Nonomuraea</taxon>
    </lineage>
</organism>
<gene>
    <name evidence="2" type="ORF">ACFFR3_00600</name>
</gene>
<feature type="signal peptide" evidence="1">
    <location>
        <begin position="1"/>
        <end position="30"/>
    </location>
</feature>
<protein>
    <submittedName>
        <fullName evidence="2">Spore-associated protein A</fullName>
    </submittedName>
</protein>